<dbReference type="AlphaFoldDB" id="A0A7C9GWA1"/>
<comment type="caution">
    <text evidence="1">The sequence shown here is derived from an EMBL/GenBank/DDBJ whole genome shotgun (WGS) entry which is preliminary data.</text>
</comment>
<dbReference type="Proteomes" id="UP000481327">
    <property type="component" value="Unassembled WGS sequence"/>
</dbReference>
<keyword evidence="2" id="KW-1185">Reference proteome</keyword>
<name>A0A7C9GWA1_9SPHN</name>
<gene>
    <name evidence="1" type="ORF">F3168_11235</name>
</gene>
<proteinExistence type="predicted"/>
<accession>A0A7C9GWA1</accession>
<dbReference type="EMBL" id="WIOL01000004">
    <property type="protein sequence ID" value="MQT17829.1"/>
    <property type="molecule type" value="Genomic_DNA"/>
</dbReference>
<sequence>MGLRLLAHVVADDDLGSRFLALTGLSADDLRARADDPGVLAALIEFVAARESDLVAAADALALRPQTIVAAGDALAGGRA</sequence>
<evidence type="ECO:0000313" key="1">
    <source>
        <dbReference type="EMBL" id="MQT17829.1"/>
    </source>
</evidence>
<protein>
    <submittedName>
        <fullName evidence="1">DUF3572 family protein</fullName>
    </submittedName>
</protein>
<reference evidence="1 2" key="1">
    <citation type="submission" date="2019-09" db="EMBL/GenBank/DDBJ databases">
        <title>Polymorphobacter sp. isolated from a lake in China.</title>
        <authorList>
            <person name="Liu Z."/>
        </authorList>
    </citation>
    <scope>NUCLEOTIDE SEQUENCE [LARGE SCALE GENOMIC DNA]</scope>
    <source>
        <strain evidence="1 2">D40P</strain>
    </source>
</reference>
<evidence type="ECO:0000313" key="2">
    <source>
        <dbReference type="Proteomes" id="UP000481327"/>
    </source>
</evidence>
<organism evidence="1 2">
    <name type="scientific">Sandarakinorhabdus fusca</name>
    <dbReference type="NCBI Taxonomy" id="1439888"/>
    <lineage>
        <taxon>Bacteria</taxon>
        <taxon>Pseudomonadati</taxon>
        <taxon>Pseudomonadota</taxon>
        <taxon>Alphaproteobacteria</taxon>
        <taxon>Sphingomonadales</taxon>
        <taxon>Sphingosinicellaceae</taxon>
        <taxon>Sandarakinorhabdus</taxon>
    </lineage>
</organism>
<dbReference type="InterPro" id="IPR021955">
    <property type="entry name" value="DUF3572"/>
</dbReference>
<dbReference type="Pfam" id="PF12096">
    <property type="entry name" value="DUF3572"/>
    <property type="match status" value="1"/>
</dbReference>